<reference evidence="4 5" key="1">
    <citation type="submission" date="2019-07" db="EMBL/GenBank/DDBJ databases">
        <title>Draft genome of C. aurimucosum strain 2274.</title>
        <authorList>
            <person name="Pacheco L.G.C."/>
            <person name="Aguiar E.R.G.R."/>
            <person name="Santos C.S."/>
            <person name="Rocha D.J.P.G."/>
            <person name="Sant'Anna L.O."/>
            <person name="Mattos-Guaraldi A.L."/>
            <person name="Santos L.S."/>
        </authorList>
    </citation>
    <scope>NUCLEOTIDE SEQUENCE [LARGE SCALE GENOMIC DNA]</scope>
    <source>
        <strain evidence="4 5">2274</strain>
    </source>
</reference>
<evidence type="ECO:0000256" key="1">
    <source>
        <dbReference type="SAM" id="MobiDB-lite"/>
    </source>
</evidence>
<evidence type="ECO:0000259" key="3">
    <source>
        <dbReference type="PROSITE" id="PS50234"/>
    </source>
</evidence>
<dbReference type="InterPro" id="IPR002035">
    <property type="entry name" value="VWF_A"/>
</dbReference>
<name>A0A553FMS0_9CORY</name>
<dbReference type="SMART" id="SM00327">
    <property type="entry name" value="VWA"/>
    <property type="match status" value="1"/>
</dbReference>
<protein>
    <submittedName>
        <fullName evidence="4">VWA domain-containing protein</fullName>
    </submittedName>
</protein>
<dbReference type="AlphaFoldDB" id="A0A553FMS0"/>
<dbReference type="Gene3D" id="3.40.50.410">
    <property type="entry name" value="von Willebrand factor, type A domain"/>
    <property type="match status" value="1"/>
</dbReference>
<proteinExistence type="predicted"/>
<feature type="transmembrane region" description="Helical" evidence="2">
    <location>
        <begin position="665"/>
        <end position="688"/>
    </location>
</feature>
<comment type="caution">
    <text evidence="4">The sequence shown here is derived from an EMBL/GenBank/DDBJ whole genome shotgun (WGS) entry which is preliminary data.</text>
</comment>
<organism evidence="4 5">
    <name type="scientific">Corynebacterium hiratae</name>
    <dbReference type="NCBI Taxonomy" id="3139423"/>
    <lineage>
        <taxon>Bacteria</taxon>
        <taxon>Bacillati</taxon>
        <taxon>Actinomycetota</taxon>
        <taxon>Actinomycetes</taxon>
        <taxon>Mycobacteriales</taxon>
        <taxon>Corynebacteriaceae</taxon>
        <taxon>Corynebacterium</taxon>
    </lineage>
</organism>
<feature type="region of interest" description="Disordered" evidence="1">
    <location>
        <begin position="430"/>
        <end position="461"/>
    </location>
</feature>
<keyword evidence="5" id="KW-1185">Reference proteome</keyword>
<feature type="compositionally biased region" description="Basic and acidic residues" evidence="1">
    <location>
        <begin position="632"/>
        <end position="651"/>
    </location>
</feature>
<keyword evidence="2" id="KW-1133">Transmembrane helix</keyword>
<dbReference type="InterPro" id="IPR036465">
    <property type="entry name" value="vWFA_dom_sf"/>
</dbReference>
<dbReference type="PROSITE" id="PS50234">
    <property type="entry name" value="VWFA"/>
    <property type="match status" value="1"/>
</dbReference>
<keyword evidence="2" id="KW-0472">Membrane</keyword>
<evidence type="ECO:0000256" key="2">
    <source>
        <dbReference type="SAM" id="Phobius"/>
    </source>
</evidence>
<dbReference type="SUPFAM" id="SSF53300">
    <property type="entry name" value="vWA-like"/>
    <property type="match status" value="1"/>
</dbReference>
<keyword evidence="2" id="KW-0812">Transmembrane</keyword>
<dbReference type="Proteomes" id="UP000320443">
    <property type="component" value="Unassembled WGS sequence"/>
</dbReference>
<evidence type="ECO:0000313" key="5">
    <source>
        <dbReference type="Proteomes" id="UP000320443"/>
    </source>
</evidence>
<feature type="domain" description="VWFA" evidence="3">
    <location>
        <begin position="88"/>
        <end position="274"/>
    </location>
</feature>
<gene>
    <name evidence="4" type="ORF">FNY97_12805</name>
</gene>
<sequence>MGAILKKNHAGSSGVIPHRLFECKRHAGVQCSLAHMDNTSRFSLTPLLTALIAVLGTTALAVVSGLLPVAAAEEETNASSSSSSNMAPTMVVFDSSGSMITNDAGGQTRIDAAKEAARTFITEAGDDAPLGLVTYGGNTGEAPEDEAAGCQDITVVTPPEAGNSEKMIAHMDGLQPRGFTPIGESLRKAAAELPKEGQRSIILVSDGVATCTPPPVCDVAKELKEQGIDLVINTVGFNVEPEAQQELQCIADATGGTYANASDADSLAKELNRAAPRTFNAYESDLEEIEGGETEGSPAKVDRDIEAFSTTLLPTEGKGHSAESETFFSTPIAEGERVVVSATTTQTPSINNFRKGGSFHLGIDAAELSCELDTATANDLGPNQYQTATLYSTQGGEDGCDSEELVFTIERNGDWKQDEELGTEVTITRFGEPDMNGQPDPAEEKTEPSPITASGAPAEVTPGTWFTDAAELTPQQPVRAQIVPGETHFYRIPVEHGQQLAGKVSMVEEADDFDNNGPGDSLVLSGYNEARAKINLEGSRAVVIKDGTIDFSYPAPILFANRYGGSHDDGSGTPDIKKVWHGGEQYIAVNYEKLLTDQEIDENTQLPVLTYDLVADAVGDPVPEPTFAPVKLETEKPSAPAEKDAKEDTENRAQNNDDSSLFSGFPFLLVGLGLLVLLGLVVALVVVIRSLNR</sequence>
<dbReference type="EMBL" id="VKDK01000033">
    <property type="protein sequence ID" value="TRX58551.1"/>
    <property type="molecule type" value="Genomic_DNA"/>
</dbReference>
<evidence type="ECO:0000313" key="4">
    <source>
        <dbReference type="EMBL" id="TRX58551.1"/>
    </source>
</evidence>
<feature type="region of interest" description="Disordered" evidence="1">
    <location>
        <begin position="625"/>
        <end position="656"/>
    </location>
</feature>
<accession>A0A553FMS0</accession>
<feature type="transmembrane region" description="Helical" evidence="2">
    <location>
        <begin position="47"/>
        <end position="71"/>
    </location>
</feature>
<dbReference type="Pfam" id="PF13519">
    <property type="entry name" value="VWA_2"/>
    <property type="match status" value="1"/>
</dbReference>